<feature type="transmembrane region" description="Helical" evidence="9">
    <location>
        <begin position="273"/>
        <end position="298"/>
    </location>
</feature>
<dbReference type="Pfam" id="PF13506">
    <property type="entry name" value="Glyco_transf_21"/>
    <property type="match status" value="1"/>
</dbReference>
<evidence type="ECO:0000256" key="3">
    <source>
        <dbReference type="ARBA" id="ARBA00004991"/>
    </source>
</evidence>
<comment type="caution">
    <text evidence="10">The sequence shown here is derived from an EMBL/GenBank/DDBJ whole genome shotgun (WGS) entry which is preliminary data.</text>
</comment>
<dbReference type="SUPFAM" id="SSF53448">
    <property type="entry name" value="Nucleotide-diphospho-sugar transferases"/>
    <property type="match status" value="1"/>
</dbReference>
<proteinExistence type="predicted"/>
<dbReference type="InterPro" id="IPR029044">
    <property type="entry name" value="Nucleotide-diphossugar_trans"/>
</dbReference>
<gene>
    <name evidence="10" type="ORF">EEB11_07900</name>
</gene>
<feature type="transmembrane region" description="Helical" evidence="9">
    <location>
        <begin position="305"/>
        <end position="325"/>
    </location>
</feature>
<dbReference type="InterPro" id="IPR025993">
    <property type="entry name" value="Ceramide_glucosylTrfase"/>
</dbReference>
<evidence type="ECO:0000256" key="8">
    <source>
        <dbReference type="ARBA" id="ARBA00023136"/>
    </source>
</evidence>
<evidence type="ECO:0000256" key="6">
    <source>
        <dbReference type="ARBA" id="ARBA00022692"/>
    </source>
</evidence>
<evidence type="ECO:0000256" key="1">
    <source>
        <dbReference type="ARBA" id="ARBA00004141"/>
    </source>
</evidence>
<evidence type="ECO:0000313" key="10">
    <source>
        <dbReference type="EMBL" id="TGD43887.1"/>
    </source>
</evidence>
<sequence>MMALALTALAAGLLLAHLVAVGLYLHRLGRKAPAKGVIGQPFVTLLRPVCGVDAFDEETLQSSFDQDYPRYEIIFCAQTSDDPVIALVNQLIARNPHVPARLLIGMDRISGNPKLNNVLKGWNAASGDWVCMTDSNLMLPPDYLATVVGSWGPATGLVSSPPVGSRPQNLGGLLECAFLNSNQALLQHAAASVGPAYAQGKTLFFNKPLLEHAGGLRELGQTLAEDAAATQITRALGREVTLTPLPFAQPIGRRSMVQVWNRQLRWSRVRRDAFPVLFAFEVLNGGVVPVAAAFGAVMLTRADPVFGLVYAAVWYLSEVFVAARAGWPSGLWAVPVLLLRDLMMMPIWLATFLRRGFDWRGTTLSPSSSALPAE</sequence>
<dbReference type="EMBL" id="RPEM01000004">
    <property type="protein sequence ID" value="TGD43887.1"/>
    <property type="molecule type" value="Genomic_DNA"/>
</dbReference>
<name>A0ABY2KS89_9RHOB</name>
<evidence type="ECO:0000256" key="9">
    <source>
        <dbReference type="SAM" id="Phobius"/>
    </source>
</evidence>
<keyword evidence="8 9" id="KW-0472">Membrane</keyword>
<keyword evidence="11" id="KW-1185">Reference proteome</keyword>
<evidence type="ECO:0000256" key="7">
    <source>
        <dbReference type="ARBA" id="ARBA00022989"/>
    </source>
</evidence>
<feature type="transmembrane region" description="Helical" evidence="9">
    <location>
        <begin position="331"/>
        <end position="353"/>
    </location>
</feature>
<evidence type="ECO:0000256" key="2">
    <source>
        <dbReference type="ARBA" id="ARBA00004760"/>
    </source>
</evidence>
<dbReference type="Proteomes" id="UP000297741">
    <property type="component" value="Unassembled WGS sequence"/>
</dbReference>
<keyword evidence="5" id="KW-0808">Transferase</keyword>
<dbReference type="Gene3D" id="3.90.550.10">
    <property type="entry name" value="Spore Coat Polysaccharide Biosynthesis Protein SpsA, Chain A"/>
    <property type="match status" value="1"/>
</dbReference>
<keyword evidence="7 9" id="KW-1133">Transmembrane helix</keyword>
<evidence type="ECO:0000256" key="4">
    <source>
        <dbReference type="ARBA" id="ARBA00022676"/>
    </source>
</evidence>
<comment type="pathway">
    <text evidence="3">Sphingolipid metabolism.</text>
</comment>
<dbReference type="PANTHER" id="PTHR12726:SF0">
    <property type="entry name" value="CERAMIDE GLUCOSYLTRANSFERASE"/>
    <property type="match status" value="1"/>
</dbReference>
<comment type="pathway">
    <text evidence="2">Lipid metabolism; sphingolipid metabolism.</text>
</comment>
<keyword evidence="6 9" id="KW-0812">Transmembrane</keyword>
<dbReference type="CDD" id="cd02520">
    <property type="entry name" value="Glucosylceramide_synthase"/>
    <property type="match status" value="1"/>
</dbReference>
<evidence type="ECO:0000256" key="5">
    <source>
        <dbReference type="ARBA" id="ARBA00022679"/>
    </source>
</evidence>
<accession>A0ABY2KS89</accession>
<keyword evidence="4" id="KW-0328">Glycosyltransferase</keyword>
<evidence type="ECO:0000313" key="11">
    <source>
        <dbReference type="Proteomes" id="UP000297741"/>
    </source>
</evidence>
<protein>
    <submittedName>
        <fullName evidence="10">Glycosyltransferase</fullName>
    </submittedName>
</protein>
<comment type="subcellular location">
    <subcellularLocation>
        <location evidence="1">Membrane</location>
        <topology evidence="1">Multi-pass membrane protein</topology>
    </subcellularLocation>
</comment>
<reference evidence="10 11" key="1">
    <citation type="submission" date="2018-11" db="EMBL/GenBank/DDBJ databases">
        <title>Tabrizicola sp. isolated from sediment of alpine lake.</title>
        <authorList>
            <person name="Liu Z."/>
        </authorList>
    </citation>
    <scope>NUCLEOTIDE SEQUENCE [LARGE SCALE GENOMIC DNA]</scope>
    <source>
        <strain evidence="10 11">DRYC-M-16</strain>
    </source>
</reference>
<dbReference type="PANTHER" id="PTHR12726">
    <property type="entry name" value="CERAMIDE GLUCOSYLTRANSFERASE"/>
    <property type="match status" value="1"/>
</dbReference>
<organism evidence="10 11">
    <name type="scientific">Pseudotabrizicola sediminis</name>
    <dbReference type="NCBI Taxonomy" id="2486418"/>
    <lineage>
        <taxon>Bacteria</taxon>
        <taxon>Pseudomonadati</taxon>
        <taxon>Pseudomonadota</taxon>
        <taxon>Alphaproteobacteria</taxon>
        <taxon>Rhodobacterales</taxon>
        <taxon>Paracoccaceae</taxon>
        <taxon>Pseudotabrizicola</taxon>
    </lineage>
</organism>